<dbReference type="EMBL" id="JAMOIL010000042">
    <property type="protein sequence ID" value="MCM0622638.1"/>
    <property type="molecule type" value="Genomic_DNA"/>
</dbReference>
<dbReference type="CDD" id="cd07937">
    <property type="entry name" value="DRE_TIM_PC_TC_5S"/>
    <property type="match status" value="1"/>
</dbReference>
<dbReference type="InterPro" id="IPR013785">
    <property type="entry name" value="Aldolase_TIM"/>
</dbReference>
<dbReference type="Pfam" id="PF00682">
    <property type="entry name" value="HMGL-like"/>
    <property type="match status" value="1"/>
</dbReference>
<evidence type="ECO:0000313" key="2">
    <source>
        <dbReference type="EMBL" id="MCM0622638.1"/>
    </source>
</evidence>
<dbReference type="InterPro" id="IPR000891">
    <property type="entry name" value="PYR_CT"/>
</dbReference>
<name>A0A9X2DB81_9ACTN</name>
<dbReference type="EC" id="2.1.3.1" evidence="2"/>
<evidence type="ECO:0000313" key="3">
    <source>
        <dbReference type="Proteomes" id="UP001139485"/>
    </source>
</evidence>
<dbReference type="PANTHER" id="PTHR43778:SF2">
    <property type="entry name" value="PYRUVATE CARBOXYLASE, MITOCHONDRIAL"/>
    <property type="match status" value="1"/>
</dbReference>
<dbReference type="InterPro" id="IPR055268">
    <property type="entry name" value="PCB-like"/>
</dbReference>
<dbReference type="InterPro" id="IPR003379">
    <property type="entry name" value="Carboxylase_cons_dom"/>
</dbReference>
<dbReference type="AlphaFoldDB" id="A0A9X2DB81"/>
<dbReference type="NCBIfam" id="NF008984">
    <property type="entry name" value="PRK12330.1"/>
    <property type="match status" value="1"/>
</dbReference>
<dbReference type="Pfam" id="PF02436">
    <property type="entry name" value="PYC_OADA"/>
    <property type="match status" value="1"/>
</dbReference>
<proteinExistence type="predicted"/>
<dbReference type="Proteomes" id="UP001139485">
    <property type="component" value="Unassembled WGS sequence"/>
</dbReference>
<dbReference type="NCBIfam" id="NF006761">
    <property type="entry name" value="PRK09282.1"/>
    <property type="match status" value="1"/>
</dbReference>
<dbReference type="PANTHER" id="PTHR43778">
    <property type="entry name" value="PYRUVATE CARBOXYLASE"/>
    <property type="match status" value="1"/>
</dbReference>
<dbReference type="Gene3D" id="3.20.20.70">
    <property type="entry name" value="Aldolase class I"/>
    <property type="match status" value="1"/>
</dbReference>
<gene>
    <name evidence="2" type="ORF">M8330_20315</name>
</gene>
<protein>
    <submittedName>
        <fullName evidence="2">Methylmalonyl-CoA carboxytransferase subunit 5S</fullName>
        <ecNumber evidence="2">2.1.3.1</ecNumber>
    </submittedName>
</protein>
<accession>A0A9X2DB81</accession>
<dbReference type="GO" id="GO:0006094">
    <property type="term" value="P:gluconeogenesis"/>
    <property type="evidence" value="ECO:0007669"/>
    <property type="project" value="TreeGrafter"/>
</dbReference>
<dbReference type="RefSeq" id="WP_250828821.1">
    <property type="nucleotide sequence ID" value="NZ_JAMOIL010000042.1"/>
</dbReference>
<dbReference type="GO" id="GO:0047154">
    <property type="term" value="F:methylmalonyl-CoA carboxytransferase activity"/>
    <property type="evidence" value="ECO:0007669"/>
    <property type="project" value="UniProtKB-EC"/>
</dbReference>
<dbReference type="GO" id="GO:0004736">
    <property type="term" value="F:pyruvate carboxylase activity"/>
    <property type="evidence" value="ECO:0007669"/>
    <property type="project" value="TreeGrafter"/>
</dbReference>
<keyword evidence="2" id="KW-0808">Transferase</keyword>
<keyword evidence="3" id="KW-1185">Reference proteome</keyword>
<dbReference type="GO" id="GO:0005737">
    <property type="term" value="C:cytoplasm"/>
    <property type="evidence" value="ECO:0007669"/>
    <property type="project" value="TreeGrafter"/>
</dbReference>
<dbReference type="SUPFAM" id="SSF89000">
    <property type="entry name" value="post-HMGL domain-like"/>
    <property type="match status" value="1"/>
</dbReference>
<comment type="caution">
    <text evidence="2">The sequence shown here is derived from an EMBL/GenBank/DDBJ whole genome shotgun (WGS) entry which is preliminary data.</text>
</comment>
<sequence>MADAAVIPAPQDTSPAPVRREVGVTELALRDAHQSLMATRMALEDMVGACEDIDAAGYWSVECWGGATYDACIRFLNEDPWVRLRTFRELMPNSRLQMLLRGQNLLGYRHYSDDVVNRFVEKSAANGMDVYRVFDALNDTRNVREAIAAVRRVGKHAQGTLCYTESPLHTIEGYVAQAHELMELGCDSLCIKDMAALLRPQPAFDLVRAIKEGVGEDVRVHVHCHATTGVTLVSLMKAIEAGADVVDTAISSVSMGPGHNPTESLVEMLAGTGFTTHLDDERLRRVKDHFARVRPRYTEFMSAITGVETEIFSSQIPGGMISNMESQLRQQGAGDRLREVLAEVPRVREAAGFPPLVTPSSQIVGTQAVFNVLMGPYKVLTAEFADLMLGYYGQTLGERNPKIVAMARAQTKKEPIDVRPADLLAPEWDGLVAATADLDGADGSDEDVLTHAMFPGVAPGFLAQRHEGPRNVGRDPGELAAERLAREAGDGPSTAPVHYSVTLDGKAHQVAVQRV</sequence>
<feature type="domain" description="Pyruvate carboxyltransferase" evidence="1">
    <location>
        <begin position="22"/>
        <end position="284"/>
    </location>
</feature>
<dbReference type="PROSITE" id="PS50991">
    <property type="entry name" value="PYR_CT"/>
    <property type="match status" value="1"/>
</dbReference>
<reference evidence="2" key="1">
    <citation type="submission" date="2022-05" db="EMBL/GenBank/DDBJ databases">
        <authorList>
            <person name="Tuo L."/>
        </authorList>
    </citation>
    <scope>NUCLEOTIDE SEQUENCE</scope>
    <source>
        <strain evidence="2">BSK12Z-4</strain>
    </source>
</reference>
<organism evidence="2 3">
    <name type="scientific">Nocardioides bruguierae</name>
    <dbReference type="NCBI Taxonomy" id="2945102"/>
    <lineage>
        <taxon>Bacteria</taxon>
        <taxon>Bacillati</taxon>
        <taxon>Actinomycetota</taxon>
        <taxon>Actinomycetes</taxon>
        <taxon>Propionibacteriales</taxon>
        <taxon>Nocardioidaceae</taxon>
        <taxon>Nocardioides</taxon>
    </lineage>
</organism>
<evidence type="ECO:0000259" key="1">
    <source>
        <dbReference type="PROSITE" id="PS50991"/>
    </source>
</evidence>
<dbReference type="SUPFAM" id="SSF51569">
    <property type="entry name" value="Aldolase"/>
    <property type="match status" value="1"/>
</dbReference>